<feature type="domain" description="C2H2-type zinc finger ascomycetes" evidence="1">
    <location>
        <begin position="139"/>
        <end position="163"/>
    </location>
</feature>
<evidence type="ECO:0000313" key="2">
    <source>
        <dbReference type="EMBL" id="KAJ6437057.1"/>
    </source>
</evidence>
<dbReference type="InterPro" id="IPR057026">
    <property type="entry name" value="Znf-C2H2_ascomycetes"/>
</dbReference>
<protein>
    <submittedName>
        <fullName evidence="2">SAGA complex subunit Sgf29</fullName>
    </submittedName>
</protein>
<dbReference type="AlphaFoldDB" id="A0AB34FEX7"/>
<dbReference type="EMBL" id="JAQHRD010000014">
    <property type="protein sequence ID" value="KAJ6437057.1"/>
    <property type="molecule type" value="Genomic_DNA"/>
</dbReference>
<proteinExistence type="predicted"/>
<accession>A0AB34FEX7</accession>
<reference evidence="2" key="1">
    <citation type="submission" date="2023-01" db="EMBL/GenBank/DDBJ databases">
        <title>The growth and conidiation of Purpureocillium lavendulum are regulated by nitrogen source and histone H3K14 acetylation.</title>
        <authorList>
            <person name="Tang P."/>
            <person name="Han J."/>
            <person name="Zhang C."/>
            <person name="Tang P."/>
            <person name="Qi F."/>
            <person name="Zhang K."/>
            <person name="Liang L."/>
        </authorList>
    </citation>
    <scope>NUCLEOTIDE SEQUENCE</scope>
    <source>
        <strain evidence="2">YMF1.00683</strain>
    </source>
</reference>
<name>A0AB34FEX7_9HYPO</name>
<comment type="caution">
    <text evidence="2">The sequence shown here is derived from an EMBL/GenBank/DDBJ whole genome shotgun (WGS) entry which is preliminary data.</text>
</comment>
<dbReference type="Pfam" id="PF24537">
    <property type="entry name" value="zf-C2H2_fungi"/>
    <property type="match status" value="1"/>
</dbReference>
<evidence type="ECO:0000313" key="3">
    <source>
        <dbReference type="Proteomes" id="UP001163105"/>
    </source>
</evidence>
<sequence length="164" mass="18259">MANPGAIDRHIVAGLKHEYTTIGDQGYARSADSLLAEFGLAHRNFRCQTPADIHTNDIVKKLNLIGSTDKSSLQSLLTSPGGNSPDDIHLDMWNSSVMTPTLFWRAPPAPISETMNNNARTPARTFSRKLARVQEINNGNLRRYYICGCCPRKPKKFETAEELM</sequence>
<evidence type="ECO:0000259" key="1">
    <source>
        <dbReference type="Pfam" id="PF24537"/>
    </source>
</evidence>
<gene>
    <name evidence="2" type="ORF">O9K51_10354</name>
</gene>
<organism evidence="2 3">
    <name type="scientific">Purpureocillium lavendulum</name>
    <dbReference type="NCBI Taxonomy" id="1247861"/>
    <lineage>
        <taxon>Eukaryota</taxon>
        <taxon>Fungi</taxon>
        <taxon>Dikarya</taxon>
        <taxon>Ascomycota</taxon>
        <taxon>Pezizomycotina</taxon>
        <taxon>Sordariomycetes</taxon>
        <taxon>Hypocreomycetidae</taxon>
        <taxon>Hypocreales</taxon>
        <taxon>Ophiocordycipitaceae</taxon>
        <taxon>Purpureocillium</taxon>
    </lineage>
</organism>
<dbReference type="Proteomes" id="UP001163105">
    <property type="component" value="Unassembled WGS sequence"/>
</dbReference>
<keyword evidence="3" id="KW-1185">Reference proteome</keyword>